<dbReference type="RefSeq" id="WP_051313302.1">
    <property type="nucleotide sequence ID" value="NZ_AUBJ02000001.1"/>
</dbReference>
<evidence type="ECO:0000256" key="1">
    <source>
        <dbReference type="SAM" id="SignalP"/>
    </source>
</evidence>
<feature type="chain" id="PRO_5045524007" evidence="1">
    <location>
        <begin position="28"/>
        <end position="584"/>
    </location>
</feature>
<dbReference type="InterPro" id="IPR000914">
    <property type="entry name" value="SBP_5_dom"/>
</dbReference>
<proteinExistence type="predicted"/>
<sequence>MAGSAPHRSRCRVSALLSALVTVVLVAACTNTPPPPLVDPTHTDQVPSDPVPNEVVVGVDELSGGFNPHLLSDLSATTTVLASLLLPSVFRPGPGGDPRLDRSVATSARVVDAEPFTVRYVLRQDASWSDGAPIAAEDFDYLWQRMRAEPGVVDSAGYRLIDEITSRNGGKVVEVTFSEPYPAWRSLFSDLLPAHLLKDAPGGWTGAFSNTFPVSGNAFTVNVMDLERGELILERNDKYWYNPASLDRIVFREASHSGLASALDSDDNQAAMLRADAIATGLLAGIGTPLDRWTVPRSHRVEVLFRPASPQLSDQRVRRAVAASLDRDFLIAAGARSGPSADLRADAQLRSPVDPAFASTLPEDSVLGSGDPDLLVEQLSEAGYALVDGQWLRNGVPFELVVAAPREQEPYTSLAGHVARQLRDLGVETSLVTPPADELYQMLMSGQQGGGASAGTAGGEGENRPIVDVAVVPRPTGGDVATELASWFGCVPAAVDGAPVLPGNPAGFCDPQLQPVIDSVLTGGTPLSEVEAELEGALWQRAVTLPLFQLAETVVATEELDGVAHTRPFLGPFSSALHWRRVGA</sequence>
<protein>
    <submittedName>
        <fullName evidence="3">ABC-type transport system, substrate-binding protein</fullName>
    </submittedName>
</protein>
<dbReference type="EMBL" id="AUBJ02000001">
    <property type="protein sequence ID" value="MCP2332305.1"/>
    <property type="molecule type" value="Genomic_DNA"/>
</dbReference>
<name>A0ABT1JIG7_ACTCY</name>
<dbReference type="Proteomes" id="UP000791080">
    <property type="component" value="Unassembled WGS sequence"/>
</dbReference>
<organism evidence="3 4">
    <name type="scientific">Actinoalloteichus caeruleus DSM 43889</name>
    <dbReference type="NCBI Taxonomy" id="1120930"/>
    <lineage>
        <taxon>Bacteria</taxon>
        <taxon>Bacillati</taxon>
        <taxon>Actinomycetota</taxon>
        <taxon>Actinomycetes</taxon>
        <taxon>Pseudonocardiales</taxon>
        <taxon>Pseudonocardiaceae</taxon>
        <taxon>Actinoalloteichus</taxon>
        <taxon>Actinoalloteichus cyanogriseus</taxon>
    </lineage>
</organism>
<evidence type="ECO:0000259" key="2">
    <source>
        <dbReference type="Pfam" id="PF00496"/>
    </source>
</evidence>
<gene>
    <name evidence="3" type="ORF">G443_002575</name>
</gene>
<dbReference type="CDD" id="cd08501">
    <property type="entry name" value="PBP2_Lpqw"/>
    <property type="match status" value="1"/>
</dbReference>
<evidence type="ECO:0000313" key="4">
    <source>
        <dbReference type="Proteomes" id="UP000791080"/>
    </source>
</evidence>
<dbReference type="Gene3D" id="3.10.105.10">
    <property type="entry name" value="Dipeptide-binding Protein, Domain 3"/>
    <property type="match status" value="1"/>
</dbReference>
<keyword evidence="1" id="KW-0732">Signal</keyword>
<dbReference type="Pfam" id="PF00496">
    <property type="entry name" value="SBP_bac_5"/>
    <property type="match status" value="1"/>
</dbReference>
<dbReference type="PANTHER" id="PTHR30290">
    <property type="entry name" value="PERIPLASMIC BINDING COMPONENT OF ABC TRANSPORTER"/>
    <property type="match status" value="1"/>
</dbReference>
<evidence type="ECO:0000313" key="3">
    <source>
        <dbReference type="EMBL" id="MCP2332305.1"/>
    </source>
</evidence>
<dbReference type="SUPFAM" id="SSF53850">
    <property type="entry name" value="Periplasmic binding protein-like II"/>
    <property type="match status" value="1"/>
</dbReference>
<dbReference type="Gene3D" id="3.90.76.10">
    <property type="entry name" value="Dipeptide-binding Protein, Domain 1"/>
    <property type="match status" value="1"/>
</dbReference>
<reference evidence="3 4" key="1">
    <citation type="submission" date="2022-06" db="EMBL/GenBank/DDBJ databases">
        <title>Genomic Encyclopedia of Type Strains, Phase I: the one thousand microbial genomes (KMG-I) project.</title>
        <authorList>
            <person name="Kyrpides N."/>
        </authorList>
    </citation>
    <scope>NUCLEOTIDE SEQUENCE [LARGE SCALE GENOMIC DNA]</scope>
    <source>
        <strain evidence="3 4">DSM 43889</strain>
    </source>
</reference>
<feature type="signal peptide" evidence="1">
    <location>
        <begin position="1"/>
        <end position="27"/>
    </location>
</feature>
<dbReference type="InterPro" id="IPR039424">
    <property type="entry name" value="SBP_5"/>
</dbReference>
<feature type="domain" description="Solute-binding protein family 5" evidence="2">
    <location>
        <begin position="104"/>
        <end position="439"/>
    </location>
</feature>
<comment type="caution">
    <text evidence="3">The sequence shown here is derived from an EMBL/GenBank/DDBJ whole genome shotgun (WGS) entry which is preliminary data.</text>
</comment>
<dbReference type="PANTHER" id="PTHR30290:SF65">
    <property type="entry name" value="MONOACYL PHOSPHATIDYLINOSITOL TETRAMANNOSIDE-BINDING PROTEIN LPQW-RELATED"/>
    <property type="match status" value="1"/>
</dbReference>
<accession>A0ABT1JIG7</accession>
<keyword evidence="4" id="KW-1185">Reference proteome</keyword>